<sequence>MKAIPRKDFEIKPKEVVCIRYAECKILRLKEGAIPPVFPNLPKYLSEPLQSRKPPLERSSSSPIKKKRKSTKICPNASELLNNFDVTNICSRYKIDNSLKTKNSYINLTGSLKHQMCSYTLEEDGKCEFCTRVMKSVKQQKFCISPQHLNQKDTFQRYGILVFDEMTTRESISVNSENLTYTGLIDFGEDGEKGKAFHDKANHRLVFMFIPLVAKSLADQYAQPVGVIA</sequence>
<evidence type="ECO:0000256" key="1">
    <source>
        <dbReference type="SAM" id="MobiDB-lite"/>
    </source>
</evidence>
<dbReference type="OrthoDB" id="6736179at2759"/>
<dbReference type="AlphaFoldDB" id="A0A6G0YG40"/>
<dbReference type="InterPro" id="IPR048365">
    <property type="entry name" value="TNP-like_RNaseH_N"/>
</dbReference>
<proteinExistence type="predicted"/>
<evidence type="ECO:0000313" key="3">
    <source>
        <dbReference type="EMBL" id="KAF0755068.1"/>
    </source>
</evidence>
<gene>
    <name evidence="3" type="ORF">FWK35_00008714</name>
</gene>
<protein>
    <recommendedName>
        <fullName evidence="2">Transposable element P transposase-like RNase H domain-containing protein</fullName>
    </recommendedName>
</protein>
<dbReference type="Pfam" id="PF21787">
    <property type="entry name" value="TNP-like_RNaseH_N"/>
    <property type="match status" value="1"/>
</dbReference>
<name>A0A6G0YG40_APHCR</name>
<feature type="domain" description="Transposable element P transposase-like RNase H" evidence="2">
    <location>
        <begin position="148"/>
        <end position="227"/>
    </location>
</feature>
<comment type="caution">
    <text evidence="3">The sequence shown here is derived from an EMBL/GenBank/DDBJ whole genome shotgun (WGS) entry which is preliminary data.</text>
</comment>
<organism evidence="3 4">
    <name type="scientific">Aphis craccivora</name>
    <name type="common">Cowpea aphid</name>
    <dbReference type="NCBI Taxonomy" id="307492"/>
    <lineage>
        <taxon>Eukaryota</taxon>
        <taxon>Metazoa</taxon>
        <taxon>Ecdysozoa</taxon>
        <taxon>Arthropoda</taxon>
        <taxon>Hexapoda</taxon>
        <taxon>Insecta</taxon>
        <taxon>Pterygota</taxon>
        <taxon>Neoptera</taxon>
        <taxon>Paraneoptera</taxon>
        <taxon>Hemiptera</taxon>
        <taxon>Sternorrhyncha</taxon>
        <taxon>Aphidomorpha</taxon>
        <taxon>Aphidoidea</taxon>
        <taxon>Aphididae</taxon>
        <taxon>Aphidini</taxon>
        <taxon>Aphis</taxon>
        <taxon>Aphis</taxon>
    </lineage>
</organism>
<dbReference type="Proteomes" id="UP000478052">
    <property type="component" value="Unassembled WGS sequence"/>
</dbReference>
<dbReference type="EMBL" id="VUJU01004242">
    <property type="protein sequence ID" value="KAF0755068.1"/>
    <property type="molecule type" value="Genomic_DNA"/>
</dbReference>
<reference evidence="3 4" key="1">
    <citation type="submission" date="2019-08" db="EMBL/GenBank/DDBJ databases">
        <title>Whole genome of Aphis craccivora.</title>
        <authorList>
            <person name="Voronova N.V."/>
            <person name="Shulinski R.S."/>
            <person name="Bandarenka Y.V."/>
            <person name="Zhorov D.G."/>
            <person name="Warner D."/>
        </authorList>
    </citation>
    <scope>NUCLEOTIDE SEQUENCE [LARGE SCALE GENOMIC DNA]</scope>
    <source>
        <strain evidence="3">180601</strain>
        <tissue evidence="3">Whole Body</tissue>
    </source>
</reference>
<accession>A0A6G0YG40</accession>
<keyword evidence="4" id="KW-1185">Reference proteome</keyword>
<evidence type="ECO:0000313" key="4">
    <source>
        <dbReference type="Proteomes" id="UP000478052"/>
    </source>
</evidence>
<feature type="region of interest" description="Disordered" evidence="1">
    <location>
        <begin position="49"/>
        <end position="69"/>
    </location>
</feature>
<evidence type="ECO:0000259" key="2">
    <source>
        <dbReference type="Pfam" id="PF21787"/>
    </source>
</evidence>